<feature type="transmembrane region" description="Helical" evidence="10">
    <location>
        <begin position="397"/>
        <end position="416"/>
    </location>
</feature>
<protein>
    <recommendedName>
        <fullName evidence="9">Multidrug-efflux transporter</fullName>
    </recommendedName>
</protein>
<dbReference type="NCBIfam" id="TIGR00797">
    <property type="entry name" value="matE"/>
    <property type="match status" value="1"/>
</dbReference>
<evidence type="ECO:0000256" key="2">
    <source>
        <dbReference type="ARBA" id="ARBA00022448"/>
    </source>
</evidence>
<evidence type="ECO:0000256" key="4">
    <source>
        <dbReference type="ARBA" id="ARBA00022475"/>
    </source>
</evidence>
<evidence type="ECO:0000256" key="10">
    <source>
        <dbReference type="SAM" id="Phobius"/>
    </source>
</evidence>
<keyword evidence="5 10" id="KW-0812">Transmembrane</keyword>
<dbReference type="PIRSF" id="PIRSF006603">
    <property type="entry name" value="DinF"/>
    <property type="match status" value="1"/>
</dbReference>
<feature type="transmembrane region" description="Helical" evidence="10">
    <location>
        <begin position="179"/>
        <end position="197"/>
    </location>
</feature>
<dbReference type="GO" id="GO:0015297">
    <property type="term" value="F:antiporter activity"/>
    <property type="evidence" value="ECO:0007669"/>
    <property type="project" value="UniProtKB-KW"/>
</dbReference>
<feature type="transmembrane region" description="Helical" evidence="10">
    <location>
        <begin position="73"/>
        <end position="90"/>
    </location>
</feature>
<evidence type="ECO:0000256" key="3">
    <source>
        <dbReference type="ARBA" id="ARBA00022449"/>
    </source>
</evidence>
<dbReference type="InterPro" id="IPR002528">
    <property type="entry name" value="MATE_fam"/>
</dbReference>
<dbReference type="InterPro" id="IPR050222">
    <property type="entry name" value="MATE_MdtK"/>
</dbReference>
<keyword evidence="8 10" id="KW-0472">Membrane</keyword>
<organism evidence="11 12">
    <name type="scientific">Eiseniibacteriota bacterium</name>
    <dbReference type="NCBI Taxonomy" id="2212470"/>
    <lineage>
        <taxon>Bacteria</taxon>
        <taxon>Candidatus Eiseniibacteriota</taxon>
    </lineage>
</organism>
<feature type="transmembrane region" description="Helical" evidence="10">
    <location>
        <begin position="368"/>
        <end position="385"/>
    </location>
</feature>
<feature type="transmembrane region" description="Helical" evidence="10">
    <location>
        <begin position="328"/>
        <end position="347"/>
    </location>
</feature>
<dbReference type="EMBL" id="JABDJR010000299">
    <property type="protein sequence ID" value="NNF06609.1"/>
    <property type="molecule type" value="Genomic_DNA"/>
</dbReference>
<evidence type="ECO:0000313" key="12">
    <source>
        <dbReference type="Proteomes" id="UP000547674"/>
    </source>
</evidence>
<comment type="caution">
    <text evidence="11">The sequence shown here is derived from an EMBL/GenBank/DDBJ whole genome shotgun (WGS) entry which is preliminary data.</text>
</comment>
<feature type="transmembrane region" description="Helical" evidence="10">
    <location>
        <begin position="33"/>
        <end position="53"/>
    </location>
</feature>
<feature type="transmembrane region" description="Helical" evidence="10">
    <location>
        <begin position="256"/>
        <end position="274"/>
    </location>
</feature>
<dbReference type="Proteomes" id="UP000547674">
    <property type="component" value="Unassembled WGS sequence"/>
</dbReference>
<dbReference type="CDD" id="cd13131">
    <property type="entry name" value="MATE_NorM_like"/>
    <property type="match status" value="1"/>
</dbReference>
<keyword evidence="4" id="KW-1003">Cell membrane</keyword>
<keyword evidence="6 10" id="KW-1133">Transmembrane helix</keyword>
<evidence type="ECO:0000256" key="5">
    <source>
        <dbReference type="ARBA" id="ARBA00022692"/>
    </source>
</evidence>
<dbReference type="PANTHER" id="PTHR43298">
    <property type="entry name" value="MULTIDRUG RESISTANCE PROTEIN NORM-RELATED"/>
    <property type="match status" value="1"/>
</dbReference>
<dbReference type="Pfam" id="PF01554">
    <property type="entry name" value="MatE"/>
    <property type="match status" value="2"/>
</dbReference>
<feature type="transmembrane region" description="Helical" evidence="10">
    <location>
        <begin position="294"/>
        <end position="316"/>
    </location>
</feature>
<feature type="transmembrane region" description="Helical" evidence="10">
    <location>
        <begin position="139"/>
        <end position="159"/>
    </location>
</feature>
<gene>
    <name evidence="11" type="ORF">HKN21_07600</name>
</gene>
<dbReference type="GO" id="GO:0005886">
    <property type="term" value="C:plasma membrane"/>
    <property type="evidence" value="ECO:0007669"/>
    <property type="project" value="UniProtKB-SubCell"/>
</dbReference>
<evidence type="ECO:0000256" key="6">
    <source>
        <dbReference type="ARBA" id="ARBA00022989"/>
    </source>
</evidence>
<evidence type="ECO:0000256" key="7">
    <source>
        <dbReference type="ARBA" id="ARBA00023065"/>
    </source>
</evidence>
<proteinExistence type="predicted"/>
<dbReference type="InterPro" id="IPR048279">
    <property type="entry name" value="MdtK-like"/>
</dbReference>
<feature type="transmembrane region" description="Helical" evidence="10">
    <location>
        <begin position="110"/>
        <end position="127"/>
    </location>
</feature>
<name>A0A7Y2EB36_UNCEI</name>
<feature type="transmembrane region" description="Helical" evidence="10">
    <location>
        <begin position="218"/>
        <end position="236"/>
    </location>
</feature>
<keyword evidence="2" id="KW-0813">Transport</keyword>
<comment type="subcellular location">
    <subcellularLocation>
        <location evidence="1">Cell membrane</location>
        <topology evidence="1">Multi-pass membrane protein</topology>
    </subcellularLocation>
</comment>
<keyword evidence="7" id="KW-0406">Ion transport</keyword>
<evidence type="ECO:0000256" key="9">
    <source>
        <dbReference type="ARBA" id="ARBA00031636"/>
    </source>
</evidence>
<evidence type="ECO:0000256" key="1">
    <source>
        <dbReference type="ARBA" id="ARBA00004651"/>
    </source>
</evidence>
<dbReference type="GO" id="GO:0042910">
    <property type="term" value="F:xenobiotic transmembrane transporter activity"/>
    <property type="evidence" value="ECO:0007669"/>
    <property type="project" value="InterPro"/>
</dbReference>
<dbReference type="GO" id="GO:0006811">
    <property type="term" value="P:monoatomic ion transport"/>
    <property type="evidence" value="ECO:0007669"/>
    <property type="project" value="UniProtKB-KW"/>
</dbReference>
<feature type="non-terminal residue" evidence="11">
    <location>
        <position position="426"/>
    </location>
</feature>
<evidence type="ECO:0000313" key="11">
    <source>
        <dbReference type="EMBL" id="NNF06609.1"/>
    </source>
</evidence>
<accession>A0A7Y2EB36</accession>
<evidence type="ECO:0000256" key="8">
    <source>
        <dbReference type="ARBA" id="ARBA00023136"/>
    </source>
</evidence>
<sequence length="426" mass="46513">MAQVSFMLLGVVDTIMLGRLGVQELAGATLGHVWLYSSMMFSFGFIFGTDPIITQAHGRGDGGRIARSLQRALVITCTLFLPLAGLWLITEPVLLFLKQDPELAIIARRYVWIQIPSIIPALAYFAFRQYLLGRGIVRPPMYISFVAVGLNILFNWVFIFGNLGVPAMGVEGAGLATALTRFMNLFLIIGVIRLLKLHHGAWVPWSRRTFRWSAFKEIVHFGIPVSFQISLEMWAFQISTLLAGKLGAIPLAAHTVSLNIASVVFMVPLGLSMATVTRVGNLIGEGKQEIAQRVAWISLGLGAVIMSIAAVSLMLFRYGLPKLYTPDLSVIEIAAGILPIAAAFQLFDGIQVVGGGILRGMGHTRPAAIFNFVGYYILALPLGAYLAYRKGFGVDGIWWGLCLGLAVISILLLYWVKNRGPAHVEP</sequence>
<dbReference type="AlphaFoldDB" id="A0A7Y2EB36"/>
<reference evidence="11 12" key="1">
    <citation type="submission" date="2020-03" db="EMBL/GenBank/DDBJ databases">
        <title>Metabolic flexibility allows generalist bacteria to become dominant in a frequently disturbed ecosystem.</title>
        <authorList>
            <person name="Chen Y.-J."/>
            <person name="Leung P.M."/>
            <person name="Bay S.K."/>
            <person name="Hugenholtz P."/>
            <person name="Kessler A.J."/>
            <person name="Shelley G."/>
            <person name="Waite D.W."/>
            <person name="Cook P.L."/>
            <person name="Greening C."/>
        </authorList>
    </citation>
    <scope>NUCLEOTIDE SEQUENCE [LARGE SCALE GENOMIC DNA]</scope>
    <source>
        <strain evidence="11">SS_bin_28</strain>
    </source>
</reference>
<dbReference type="PANTHER" id="PTHR43298:SF2">
    <property type="entry name" value="FMN_FAD EXPORTER YEEO-RELATED"/>
    <property type="match status" value="1"/>
</dbReference>
<keyword evidence="3" id="KW-0050">Antiport</keyword>